<dbReference type="RefSeq" id="WP_258214491.1">
    <property type="nucleotide sequence ID" value="NZ_JANQBD010000012.1"/>
</dbReference>
<protein>
    <submittedName>
        <fullName evidence="2">Right-handed parallel beta-helix repeat-containing protein</fullName>
    </submittedName>
</protein>
<organism evidence="2 3">
    <name type="scientific">Paenibacillus radicis</name>
    <name type="common">ex Xue et al. 2023</name>
    <dbReference type="NCBI Taxonomy" id="2972489"/>
    <lineage>
        <taxon>Bacteria</taxon>
        <taxon>Bacillati</taxon>
        <taxon>Bacillota</taxon>
        <taxon>Bacilli</taxon>
        <taxon>Bacillales</taxon>
        <taxon>Paenibacillaceae</taxon>
        <taxon>Paenibacillus</taxon>
    </lineage>
</organism>
<gene>
    <name evidence="2" type="ORF">NV381_17025</name>
</gene>
<dbReference type="InterPro" id="IPR012334">
    <property type="entry name" value="Pectin_lyas_fold"/>
</dbReference>
<sequence>MAVIRVPLDQSTIQSGVNAAQPGDVVLVHRGIYKEVVHVTSSSIRIVADDKYEAVLEGNSLLSNGFILDNTSDVEICGFKIKNYIQTGIFVHAGGCHRLLENSCEMNGLHGIGLNSTNNFIWKNKITTNTFGGISVYGSNNWIVDNGISANGFDGVTIYNGSHNAMMNNVTFSHINGSGFYILGPNTLLYENELKNNRWGIVIHPTAIVNSPIADNNEATYNKLKDIVILSDSDNPVTSHEETTAPMSSTNKYVQFINYVNDQLAKIQQSLDLVPDQQSPSQEMSLMIFRLYLDKLQRPL</sequence>
<dbReference type="Pfam" id="PF13229">
    <property type="entry name" value="Beta_helix"/>
    <property type="match status" value="1"/>
</dbReference>
<evidence type="ECO:0000259" key="1">
    <source>
        <dbReference type="Pfam" id="PF13229"/>
    </source>
</evidence>
<dbReference type="InterPro" id="IPR011050">
    <property type="entry name" value="Pectin_lyase_fold/virulence"/>
</dbReference>
<comment type="caution">
    <text evidence="2">The sequence shown here is derived from an EMBL/GenBank/DDBJ whole genome shotgun (WGS) entry which is preliminary data.</text>
</comment>
<keyword evidence="3" id="KW-1185">Reference proteome</keyword>
<proteinExistence type="predicted"/>
<dbReference type="InterPro" id="IPR039448">
    <property type="entry name" value="Beta_helix"/>
</dbReference>
<dbReference type="InterPro" id="IPR006626">
    <property type="entry name" value="PbH1"/>
</dbReference>
<dbReference type="EMBL" id="JANQBD010000012">
    <property type="protein sequence ID" value="MCR8632906.1"/>
    <property type="molecule type" value="Genomic_DNA"/>
</dbReference>
<dbReference type="Gene3D" id="2.160.20.10">
    <property type="entry name" value="Single-stranded right-handed beta-helix, Pectin lyase-like"/>
    <property type="match status" value="1"/>
</dbReference>
<feature type="domain" description="Right handed beta helix" evidence="1">
    <location>
        <begin position="107"/>
        <end position="237"/>
    </location>
</feature>
<dbReference type="SUPFAM" id="SSF51126">
    <property type="entry name" value="Pectin lyase-like"/>
    <property type="match status" value="1"/>
</dbReference>
<accession>A0ABT1YI96</accession>
<name>A0ABT1YI96_9BACL</name>
<evidence type="ECO:0000313" key="2">
    <source>
        <dbReference type="EMBL" id="MCR8632906.1"/>
    </source>
</evidence>
<reference evidence="2 3" key="1">
    <citation type="submission" date="2022-08" db="EMBL/GenBank/DDBJ databases">
        <title>Paenibacillus endoradicis sp. nov., Paenibacillus radicibacter sp. nov and Paenibacillus pararadicis sp. nov., three cold-adapted plant growth-promoting bacteria isolated from root of Larix gmelinii in Great Khingan.</title>
        <authorList>
            <person name="Xue H."/>
        </authorList>
    </citation>
    <scope>NUCLEOTIDE SEQUENCE [LARGE SCALE GENOMIC DNA]</scope>
    <source>
        <strain evidence="2 3">N5-1-1-5</strain>
    </source>
</reference>
<evidence type="ECO:0000313" key="3">
    <source>
        <dbReference type="Proteomes" id="UP001300012"/>
    </source>
</evidence>
<dbReference type="SMART" id="SM00710">
    <property type="entry name" value="PbH1"/>
    <property type="match status" value="5"/>
</dbReference>
<dbReference type="Proteomes" id="UP001300012">
    <property type="component" value="Unassembled WGS sequence"/>
</dbReference>